<dbReference type="STRING" id="237018.SAMN04489723_11749"/>
<dbReference type="Proteomes" id="UP000198790">
    <property type="component" value="Unassembled WGS sequence"/>
</dbReference>
<organism evidence="2 3">
    <name type="scientific">Algoriphagus aquimarinus</name>
    <dbReference type="NCBI Taxonomy" id="237018"/>
    <lineage>
        <taxon>Bacteria</taxon>
        <taxon>Pseudomonadati</taxon>
        <taxon>Bacteroidota</taxon>
        <taxon>Cytophagia</taxon>
        <taxon>Cytophagales</taxon>
        <taxon>Cyclobacteriaceae</taxon>
        <taxon>Algoriphagus</taxon>
    </lineage>
</organism>
<evidence type="ECO:0000313" key="2">
    <source>
        <dbReference type="EMBL" id="SFB53434.1"/>
    </source>
</evidence>
<dbReference type="Gene3D" id="3.10.450.40">
    <property type="match status" value="1"/>
</dbReference>
<feature type="domain" description="IraD/Gp25-like" evidence="1">
    <location>
        <begin position="31"/>
        <end position="120"/>
    </location>
</feature>
<name>A0A1I1BSK9_9BACT</name>
<dbReference type="SUPFAM" id="SSF160719">
    <property type="entry name" value="gpW/gp25-like"/>
    <property type="match status" value="1"/>
</dbReference>
<accession>A0A1I1BSK9</accession>
<dbReference type="InterPro" id="IPR007048">
    <property type="entry name" value="IraD/Gp25-like"/>
</dbReference>
<dbReference type="EMBL" id="FOKK01000017">
    <property type="protein sequence ID" value="SFB53434.1"/>
    <property type="molecule type" value="Genomic_DNA"/>
</dbReference>
<evidence type="ECO:0000313" key="3">
    <source>
        <dbReference type="Proteomes" id="UP000198790"/>
    </source>
</evidence>
<dbReference type="RefSeq" id="WP_092899994.1">
    <property type="nucleotide sequence ID" value="NZ_FOKK01000017.1"/>
</dbReference>
<gene>
    <name evidence="2" type="ORF">SAMN04489723_11749</name>
</gene>
<protein>
    <recommendedName>
        <fullName evidence="1">IraD/Gp25-like domain-containing protein</fullName>
    </recommendedName>
</protein>
<dbReference type="Pfam" id="PF04965">
    <property type="entry name" value="GPW_gp25"/>
    <property type="match status" value="1"/>
</dbReference>
<dbReference type="AlphaFoldDB" id="A0A1I1BSK9"/>
<sequence>METNENAFLGLGWSFPPAFDQDYKKVIMVAGEEDIMESISIILGTIPTERVMYPKFGCGILKYVFETNDPTVYTMIRDTIFDALLYYEPRIKVTEILFDKAELFEGILRISITYTIIITNTRHNMVYPFYINEGTNL</sequence>
<proteinExistence type="predicted"/>
<dbReference type="OrthoDB" id="9802846at2"/>
<keyword evidence="3" id="KW-1185">Reference proteome</keyword>
<reference evidence="2 3" key="1">
    <citation type="submission" date="2016-10" db="EMBL/GenBank/DDBJ databases">
        <authorList>
            <person name="de Groot N.N."/>
        </authorList>
    </citation>
    <scope>NUCLEOTIDE SEQUENCE [LARGE SCALE GENOMIC DNA]</scope>
    <source>
        <strain evidence="2 3">DSM 23399</strain>
    </source>
</reference>
<evidence type="ECO:0000259" key="1">
    <source>
        <dbReference type="Pfam" id="PF04965"/>
    </source>
</evidence>